<comment type="caution">
    <text evidence="8">The sequence shown here is derived from an EMBL/GenBank/DDBJ whole genome shotgun (WGS) entry which is preliminary data.</text>
</comment>
<feature type="transmembrane region" description="Helical" evidence="7">
    <location>
        <begin position="419"/>
        <end position="440"/>
    </location>
</feature>
<keyword evidence="9" id="KW-1185">Reference proteome</keyword>
<evidence type="ECO:0000313" key="9">
    <source>
        <dbReference type="Proteomes" id="UP001314170"/>
    </source>
</evidence>
<dbReference type="SUPFAM" id="SSF103473">
    <property type="entry name" value="MFS general substrate transporter"/>
    <property type="match status" value="1"/>
</dbReference>
<dbReference type="Proteomes" id="UP001314170">
    <property type="component" value="Unassembled WGS sequence"/>
</dbReference>
<evidence type="ECO:0000256" key="2">
    <source>
        <dbReference type="ARBA" id="ARBA00005982"/>
    </source>
</evidence>
<dbReference type="PROSITE" id="PS00217">
    <property type="entry name" value="SUGAR_TRANSPORT_2"/>
    <property type="match status" value="1"/>
</dbReference>
<evidence type="ECO:0000256" key="3">
    <source>
        <dbReference type="ARBA" id="ARBA00022448"/>
    </source>
</evidence>
<dbReference type="AlphaFoldDB" id="A0AAV1QXQ7"/>
<keyword evidence="5 7" id="KW-1133">Transmembrane helix</keyword>
<evidence type="ECO:0000313" key="8">
    <source>
        <dbReference type="EMBL" id="CAK7325545.1"/>
    </source>
</evidence>
<feature type="transmembrane region" description="Helical" evidence="7">
    <location>
        <begin position="296"/>
        <end position="314"/>
    </location>
</feature>
<accession>A0AAV1QXQ7</accession>
<dbReference type="PANTHER" id="PTHR11654">
    <property type="entry name" value="OLIGOPEPTIDE TRANSPORTER-RELATED"/>
    <property type="match status" value="1"/>
</dbReference>
<keyword evidence="3" id="KW-0813">Transport</keyword>
<comment type="similarity">
    <text evidence="2">Belongs to the major facilitator superfamily. Proton-dependent oligopeptide transporter (POT/PTR) (TC 2.A.17) family.</text>
</comment>
<dbReference type="Pfam" id="PF00854">
    <property type="entry name" value="PTR2"/>
    <property type="match status" value="1"/>
</dbReference>
<keyword evidence="6 7" id="KW-0472">Membrane</keyword>
<evidence type="ECO:0000256" key="7">
    <source>
        <dbReference type="SAM" id="Phobius"/>
    </source>
</evidence>
<feature type="transmembrane region" description="Helical" evidence="7">
    <location>
        <begin position="255"/>
        <end position="275"/>
    </location>
</feature>
<reference evidence="8 9" key="1">
    <citation type="submission" date="2024-01" db="EMBL/GenBank/DDBJ databases">
        <authorList>
            <person name="Waweru B."/>
        </authorList>
    </citation>
    <scope>NUCLEOTIDE SEQUENCE [LARGE SCALE GENOMIC DNA]</scope>
</reference>
<dbReference type="InterPro" id="IPR005829">
    <property type="entry name" value="Sugar_transporter_CS"/>
</dbReference>
<dbReference type="GO" id="GO:0016020">
    <property type="term" value="C:membrane"/>
    <property type="evidence" value="ECO:0007669"/>
    <property type="project" value="UniProtKB-SubCell"/>
</dbReference>
<dbReference type="InterPro" id="IPR036259">
    <property type="entry name" value="MFS_trans_sf"/>
</dbReference>
<feature type="transmembrane region" description="Helical" evidence="7">
    <location>
        <begin position="334"/>
        <end position="358"/>
    </location>
</feature>
<feature type="transmembrane region" description="Helical" evidence="7">
    <location>
        <begin position="97"/>
        <end position="118"/>
    </location>
</feature>
<sequence>MLTLASTIHSLRPPPCAIGSYGCETPSKLQYGVLYLALALVSLGVGGTRFTIATMGADQFDKPNNQGTFFSWYFFTLYLGIAISSTVIVYIQDSVSWGLGFGICVIANAIGLAVFLFGKQFYRHVKPKGSPFVSTARVVVAAIRKRRILETFQSQQDYYHGRGDTIGAVGCPTESFRFLNCAALKMEGDKLPDGSYTKSWWLCTVEEVEDLKTLIKILPLWSSGIFLSTPIAMINSLIVLQALTMDRHLGPNFKIPAGSFLVFTLFASAISIFIIDRFLLPMWQNLTHGSLTPLQRIGIGHVINIFAMVASALIESKRLHVVRTHHLTGKPNHLVLPMSGMWLVVPLSIVGIGEGFHFPGQVALFYQEFPKSLRSTSTAMISLLIAIGYYLSTGITDLVRRSTGWLPDNINDGRLDCVFWMLAVIGGLNFGYYITCAKLFNYQNVEKHVDQATDLVGT</sequence>
<evidence type="ECO:0000256" key="1">
    <source>
        <dbReference type="ARBA" id="ARBA00004141"/>
    </source>
</evidence>
<evidence type="ECO:0000256" key="6">
    <source>
        <dbReference type="ARBA" id="ARBA00023136"/>
    </source>
</evidence>
<proteinExistence type="inferred from homology"/>
<dbReference type="InterPro" id="IPR000109">
    <property type="entry name" value="POT_fam"/>
</dbReference>
<evidence type="ECO:0000256" key="5">
    <source>
        <dbReference type="ARBA" id="ARBA00022989"/>
    </source>
</evidence>
<dbReference type="EMBL" id="CAWUPB010000850">
    <property type="protein sequence ID" value="CAK7325545.1"/>
    <property type="molecule type" value="Genomic_DNA"/>
</dbReference>
<feature type="transmembrane region" description="Helical" evidence="7">
    <location>
        <begin position="220"/>
        <end position="243"/>
    </location>
</feature>
<dbReference type="GO" id="GO:0022857">
    <property type="term" value="F:transmembrane transporter activity"/>
    <property type="evidence" value="ECO:0007669"/>
    <property type="project" value="InterPro"/>
</dbReference>
<gene>
    <name evidence="8" type="ORF">DCAF_LOCUS3225</name>
</gene>
<comment type="subcellular location">
    <subcellularLocation>
        <location evidence="1">Membrane</location>
        <topology evidence="1">Multi-pass membrane protein</topology>
    </subcellularLocation>
</comment>
<keyword evidence="4 7" id="KW-0812">Transmembrane</keyword>
<protein>
    <submittedName>
        <fullName evidence="8">Uncharacterized protein</fullName>
    </submittedName>
</protein>
<name>A0AAV1QXQ7_9ROSI</name>
<feature type="transmembrane region" description="Helical" evidence="7">
    <location>
        <begin position="379"/>
        <end position="399"/>
    </location>
</feature>
<feature type="transmembrane region" description="Helical" evidence="7">
    <location>
        <begin position="69"/>
        <end position="91"/>
    </location>
</feature>
<organism evidence="8 9">
    <name type="scientific">Dovyalis caffra</name>
    <dbReference type="NCBI Taxonomy" id="77055"/>
    <lineage>
        <taxon>Eukaryota</taxon>
        <taxon>Viridiplantae</taxon>
        <taxon>Streptophyta</taxon>
        <taxon>Embryophyta</taxon>
        <taxon>Tracheophyta</taxon>
        <taxon>Spermatophyta</taxon>
        <taxon>Magnoliopsida</taxon>
        <taxon>eudicotyledons</taxon>
        <taxon>Gunneridae</taxon>
        <taxon>Pentapetalae</taxon>
        <taxon>rosids</taxon>
        <taxon>fabids</taxon>
        <taxon>Malpighiales</taxon>
        <taxon>Salicaceae</taxon>
        <taxon>Flacourtieae</taxon>
        <taxon>Dovyalis</taxon>
    </lineage>
</organism>
<dbReference type="Gene3D" id="1.20.1250.20">
    <property type="entry name" value="MFS general substrate transporter like domains"/>
    <property type="match status" value="1"/>
</dbReference>
<evidence type="ECO:0000256" key="4">
    <source>
        <dbReference type="ARBA" id="ARBA00022692"/>
    </source>
</evidence>
<feature type="transmembrane region" description="Helical" evidence="7">
    <location>
        <begin position="29"/>
        <end position="48"/>
    </location>
</feature>